<protein>
    <submittedName>
        <fullName evidence="1">Uncharacterized protein</fullName>
    </submittedName>
</protein>
<dbReference type="RefSeq" id="WP_277857152.1">
    <property type="nucleotide sequence ID" value="NZ_CP120943.1"/>
</dbReference>
<gene>
    <name evidence="1" type="ORF">P5S46_21850</name>
</gene>
<reference evidence="1" key="1">
    <citation type="submission" date="2023-03" db="EMBL/GenBank/DDBJ databases">
        <title>Aeromonas caviae strain AC1520.</title>
        <authorList>
            <person name="Xie T."/>
            <person name="Zhang Q."/>
            <person name="Deng J."/>
            <person name="Li X."/>
        </authorList>
    </citation>
    <scope>NUCLEOTIDE SEQUENCE</scope>
    <source>
        <strain evidence="1">AC1520</strain>
        <plasmid evidence="1">pAC1520</plasmid>
    </source>
</reference>
<dbReference type="Proteomes" id="UP001218423">
    <property type="component" value="Plasmid pAC1520"/>
</dbReference>
<geneLocation type="plasmid" evidence="1 2">
    <name>pAC1520</name>
</geneLocation>
<dbReference type="EMBL" id="CP120943">
    <property type="protein sequence ID" value="WFG00142.1"/>
    <property type="molecule type" value="Genomic_DNA"/>
</dbReference>
<evidence type="ECO:0000313" key="2">
    <source>
        <dbReference type="Proteomes" id="UP001218423"/>
    </source>
</evidence>
<evidence type="ECO:0000313" key="1">
    <source>
        <dbReference type="EMBL" id="WFG00142.1"/>
    </source>
</evidence>
<sequence>MGSKYKNGCFVDSNGYVRDVTAPGFGMTCKVEGTTVFLLGPFDEEDGAEVLEECTFYPSLASLAEVGVRPDECGKAVMA</sequence>
<organism evidence="1 2">
    <name type="scientific">Aeromonas caviae</name>
    <name type="common">Aeromonas punctata</name>
    <dbReference type="NCBI Taxonomy" id="648"/>
    <lineage>
        <taxon>Bacteria</taxon>
        <taxon>Pseudomonadati</taxon>
        <taxon>Pseudomonadota</taxon>
        <taxon>Gammaproteobacteria</taxon>
        <taxon>Aeromonadales</taxon>
        <taxon>Aeromonadaceae</taxon>
        <taxon>Aeromonas</taxon>
    </lineage>
</organism>
<name>A0AAJ5ZFL2_AERCA</name>
<accession>A0AAJ5ZFL2</accession>
<dbReference type="AlphaFoldDB" id="A0AAJ5ZFL2"/>
<proteinExistence type="predicted"/>
<keyword evidence="1" id="KW-0614">Plasmid</keyword>